<dbReference type="PANTHER" id="PTHR15574:SF43">
    <property type="entry name" value="DDB1- AND CUL4-ASSOCIATED FACTOR 5"/>
    <property type="match status" value="1"/>
</dbReference>
<dbReference type="OrthoDB" id="5573735at2759"/>
<proteinExistence type="predicted"/>
<keyword evidence="2" id="KW-0677">Repeat</keyword>
<feature type="compositionally biased region" description="Basic residues" evidence="4">
    <location>
        <begin position="645"/>
        <end position="656"/>
    </location>
</feature>
<dbReference type="GO" id="GO:0080008">
    <property type="term" value="C:Cul4-RING E3 ubiquitin ligase complex"/>
    <property type="evidence" value="ECO:0007669"/>
    <property type="project" value="TreeGrafter"/>
</dbReference>
<feature type="compositionally biased region" description="Low complexity" evidence="4">
    <location>
        <begin position="768"/>
        <end position="781"/>
    </location>
</feature>
<dbReference type="STRING" id="597456.A0A0L7QTQ6"/>
<evidence type="ECO:0000313" key="5">
    <source>
        <dbReference type="EMBL" id="KOC62047.1"/>
    </source>
</evidence>
<dbReference type="SMART" id="SM00320">
    <property type="entry name" value="WD40"/>
    <property type="match status" value="6"/>
</dbReference>
<organism evidence="5 6">
    <name type="scientific">Habropoda laboriosa</name>
    <dbReference type="NCBI Taxonomy" id="597456"/>
    <lineage>
        <taxon>Eukaryota</taxon>
        <taxon>Metazoa</taxon>
        <taxon>Ecdysozoa</taxon>
        <taxon>Arthropoda</taxon>
        <taxon>Hexapoda</taxon>
        <taxon>Insecta</taxon>
        <taxon>Pterygota</taxon>
        <taxon>Neoptera</taxon>
        <taxon>Endopterygota</taxon>
        <taxon>Hymenoptera</taxon>
        <taxon>Apocrita</taxon>
        <taxon>Aculeata</taxon>
        <taxon>Apoidea</taxon>
        <taxon>Anthophila</taxon>
        <taxon>Apidae</taxon>
        <taxon>Habropoda</taxon>
    </lineage>
</organism>
<dbReference type="Gene3D" id="2.130.10.10">
    <property type="entry name" value="YVTN repeat-like/Quinoprotein amine dehydrogenase"/>
    <property type="match status" value="3"/>
</dbReference>
<keyword evidence="1 3" id="KW-0853">WD repeat</keyword>
<gene>
    <name evidence="5" type="ORF">WH47_01839</name>
</gene>
<name>A0A0L7QTQ6_9HYME</name>
<sequence length="781" mass="87435">MARPSNCSPLSYLFARQIDDKVDHCKRLVNTRFETSKNLFRKDLLSHYGCVNAIEFSNQGDLLVSGGDDRRVLLWKVEQAIQGVGKPAVMKAQHISNIFSLGYDSSKTKIFSAGNDDQVIVHDLRTGDVVNFFLHDKPVYGLSVHPHNDNVFASACDDGRVLIYDIRGSSAMETFCLAQYSTAFHCVMFNPTEPRMLATANAKEGISMWDVRKPLEPVLRYGNENSVQSCMNVRFNAAGNRLLALRRRLPPVLYAVGSSTHLCQFDHPGYYNSCTMKSCCFAGDNDEYVLSGSDDFNLYMWKIPPDDVKWVNSAHMILRGHRSIVNQVRYNQASCIFASSGVEKLIKIWSPFPVGSNCFGGLTRNEGRQEIRRKVYTHDEYIGLVLRTGQFMTHDYSHQSTREDSRMMAFFDSLVQREVEGWSSEDMSPLPSDHESSPLPRIICSTTDSDDTTSSGQQLMLNILESAVILASDESPGNEIPTERPSNRITRLIACRREKLKRLAAVDCGAPANNASAAVLEPSASGSASDGDNAQVKCRSEPKSKLEGVKRKHDKISERRNRARRKCAVLHINSDSDSDEQPVDTTQPSTSSGVVSRRSRYDLCKVVNAIESDAKHSNYSSSSSEDNDVSSKRKHSKTDSDTSTKVHRRKHKKYKSSLKNDTAKNKSKRQKIDYDTKKKTPNWKIYFSGVNDTITVKEDGPSTPVNKSSKVPSTPDSGITSGVSTSEKNSEPAQKDQNDVESSDHEQKLKNLEYFRKKVDVARRSYRNRSNYNSTTTDSSD</sequence>
<dbReference type="PANTHER" id="PTHR15574">
    <property type="entry name" value="WD REPEAT DOMAIN-CONTAINING FAMILY"/>
    <property type="match status" value="1"/>
</dbReference>
<feature type="compositionally biased region" description="Basic and acidic residues" evidence="4">
    <location>
        <begin position="538"/>
        <end position="560"/>
    </location>
</feature>
<dbReference type="InterPro" id="IPR015943">
    <property type="entry name" value="WD40/YVTN_repeat-like_dom_sf"/>
</dbReference>
<evidence type="ECO:0000256" key="2">
    <source>
        <dbReference type="ARBA" id="ARBA00022737"/>
    </source>
</evidence>
<feature type="compositionally biased region" description="Polar residues" evidence="4">
    <location>
        <begin position="703"/>
        <end position="727"/>
    </location>
</feature>
<dbReference type="InterPro" id="IPR036322">
    <property type="entry name" value="WD40_repeat_dom_sf"/>
</dbReference>
<feature type="repeat" description="WD" evidence="3">
    <location>
        <begin position="132"/>
        <end position="174"/>
    </location>
</feature>
<accession>A0A0L7QTQ6</accession>
<evidence type="ECO:0000256" key="4">
    <source>
        <dbReference type="SAM" id="MobiDB-lite"/>
    </source>
</evidence>
<dbReference type="GO" id="GO:0045717">
    <property type="term" value="P:negative regulation of fatty acid biosynthetic process"/>
    <property type="evidence" value="ECO:0007669"/>
    <property type="project" value="TreeGrafter"/>
</dbReference>
<dbReference type="Proteomes" id="UP000053825">
    <property type="component" value="Unassembled WGS sequence"/>
</dbReference>
<dbReference type="AlphaFoldDB" id="A0A0L7QTQ6"/>
<evidence type="ECO:0000256" key="3">
    <source>
        <dbReference type="PROSITE-ProRule" id="PRU00221"/>
    </source>
</evidence>
<feature type="compositionally biased region" description="Basic and acidic residues" evidence="4">
    <location>
        <begin position="728"/>
        <end position="763"/>
    </location>
</feature>
<dbReference type="EMBL" id="KQ414740">
    <property type="protein sequence ID" value="KOC62047.1"/>
    <property type="molecule type" value="Genomic_DNA"/>
</dbReference>
<dbReference type="SUPFAM" id="SSF50978">
    <property type="entry name" value="WD40 repeat-like"/>
    <property type="match status" value="1"/>
</dbReference>
<reference evidence="5 6" key="1">
    <citation type="submission" date="2015-07" db="EMBL/GenBank/DDBJ databases">
        <title>The genome of Habropoda laboriosa.</title>
        <authorList>
            <person name="Pan H."/>
            <person name="Kapheim K."/>
        </authorList>
    </citation>
    <scope>NUCLEOTIDE SEQUENCE [LARGE SCALE GENOMIC DNA]</scope>
    <source>
        <strain evidence="5">0110345459</strain>
    </source>
</reference>
<feature type="region of interest" description="Disordered" evidence="4">
    <location>
        <begin position="694"/>
        <end position="781"/>
    </location>
</feature>
<dbReference type="Pfam" id="PF00400">
    <property type="entry name" value="WD40"/>
    <property type="match status" value="3"/>
</dbReference>
<evidence type="ECO:0000256" key="1">
    <source>
        <dbReference type="ARBA" id="ARBA00022574"/>
    </source>
</evidence>
<feature type="region of interest" description="Disordered" evidence="4">
    <location>
        <begin position="615"/>
        <end position="675"/>
    </location>
</feature>
<protein>
    <submittedName>
        <fullName evidence="5">DDB1-and CUL4-associated factor 5</fullName>
    </submittedName>
</protein>
<dbReference type="InterPro" id="IPR001680">
    <property type="entry name" value="WD40_rpt"/>
</dbReference>
<feature type="repeat" description="WD" evidence="3">
    <location>
        <begin position="318"/>
        <end position="350"/>
    </location>
</feature>
<dbReference type="GO" id="GO:0005737">
    <property type="term" value="C:cytoplasm"/>
    <property type="evidence" value="ECO:0007669"/>
    <property type="project" value="TreeGrafter"/>
</dbReference>
<evidence type="ECO:0000313" key="6">
    <source>
        <dbReference type="Proteomes" id="UP000053825"/>
    </source>
</evidence>
<feature type="repeat" description="WD" evidence="3">
    <location>
        <begin position="44"/>
        <end position="78"/>
    </location>
</feature>
<keyword evidence="6" id="KW-1185">Reference proteome</keyword>
<dbReference type="InterPro" id="IPR045151">
    <property type="entry name" value="DCAF8"/>
</dbReference>
<dbReference type="PROSITE" id="PS50082">
    <property type="entry name" value="WD_REPEATS_2"/>
    <property type="match status" value="3"/>
</dbReference>
<feature type="compositionally biased region" description="Low complexity" evidence="4">
    <location>
        <begin position="523"/>
        <end position="532"/>
    </location>
</feature>
<dbReference type="PROSITE" id="PS50294">
    <property type="entry name" value="WD_REPEATS_REGION"/>
    <property type="match status" value="2"/>
</dbReference>
<feature type="region of interest" description="Disordered" evidence="4">
    <location>
        <begin position="521"/>
        <end position="597"/>
    </location>
</feature>